<feature type="domain" description="Alanyl-transfer RNA synthetases family profile" evidence="7">
    <location>
        <begin position="1"/>
        <end position="237"/>
    </location>
</feature>
<dbReference type="InterPro" id="IPR018165">
    <property type="entry name" value="Ala-tRNA-synth_IIc_core"/>
</dbReference>
<dbReference type="GO" id="GO:0004813">
    <property type="term" value="F:alanine-tRNA ligase activity"/>
    <property type="evidence" value="ECO:0007669"/>
    <property type="project" value="InterPro"/>
</dbReference>
<accession>A0A0K6I563</accession>
<name>A0A0K6I563_9HYPH</name>
<dbReference type="SUPFAM" id="SSF55186">
    <property type="entry name" value="ThrRS/AlaRS common domain"/>
    <property type="match status" value="1"/>
</dbReference>
<dbReference type="RefSeq" id="WP_055456267.1">
    <property type="nucleotide sequence ID" value="NZ_CYHE01000009.1"/>
</dbReference>
<evidence type="ECO:0000256" key="1">
    <source>
        <dbReference type="ARBA" id="ARBA00001947"/>
    </source>
</evidence>
<evidence type="ECO:0000259" key="7">
    <source>
        <dbReference type="PROSITE" id="PS50860"/>
    </source>
</evidence>
<evidence type="ECO:0000313" key="8">
    <source>
        <dbReference type="EMBL" id="CUA98178.1"/>
    </source>
</evidence>
<reference evidence="9" key="1">
    <citation type="submission" date="2015-08" db="EMBL/GenBank/DDBJ databases">
        <authorList>
            <person name="Varghese N."/>
        </authorList>
    </citation>
    <scope>NUCLEOTIDE SEQUENCE [LARGE SCALE GENOMIC DNA]</scope>
    <source>
        <strain evidence="9">DSM 23407</strain>
    </source>
</reference>
<protein>
    <recommendedName>
        <fullName evidence="3">Alanine--tRNA ligase</fullName>
    </recommendedName>
    <alternativeName>
        <fullName evidence="6">Alanyl-tRNA synthetase</fullName>
    </alternativeName>
</protein>
<dbReference type="Gene3D" id="3.30.980.10">
    <property type="entry name" value="Threonyl-trna Synthetase, Chain A, domain 2"/>
    <property type="match status" value="1"/>
</dbReference>
<dbReference type="OrthoDB" id="9812949at2"/>
<keyword evidence="9" id="KW-1185">Reference proteome</keyword>
<dbReference type="Pfam" id="PF07973">
    <property type="entry name" value="tRNA_SAD"/>
    <property type="match status" value="1"/>
</dbReference>
<keyword evidence="4" id="KW-0479">Metal-binding</keyword>
<gene>
    <name evidence="8" type="ORF">Ga0061067_10936</name>
</gene>
<evidence type="ECO:0000256" key="3">
    <source>
        <dbReference type="ARBA" id="ARBA00017959"/>
    </source>
</evidence>
<dbReference type="GO" id="GO:0005737">
    <property type="term" value="C:cytoplasm"/>
    <property type="evidence" value="ECO:0007669"/>
    <property type="project" value="UniProtKB-SubCell"/>
</dbReference>
<evidence type="ECO:0000256" key="4">
    <source>
        <dbReference type="ARBA" id="ARBA00022723"/>
    </source>
</evidence>
<dbReference type="PANTHER" id="PTHR43462">
    <property type="entry name" value="ALANYL-TRNA EDITING PROTEIN"/>
    <property type="match status" value="1"/>
</dbReference>
<dbReference type="Gene3D" id="2.40.30.130">
    <property type="match status" value="1"/>
</dbReference>
<dbReference type="PANTHER" id="PTHR43462:SF1">
    <property type="entry name" value="ALANYL-TRNA EDITING PROTEIN AARSD1"/>
    <property type="match status" value="1"/>
</dbReference>
<dbReference type="GO" id="GO:0006419">
    <property type="term" value="P:alanyl-tRNA aminoacylation"/>
    <property type="evidence" value="ECO:0007669"/>
    <property type="project" value="InterPro"/>
</dbReference>
<proteinExistence type="predicted"/>
<dbReference type="GO" id="GO:0046872">
    <property type="term" value="F:metal ion binding"/>
    <property type="evidence" value="ECO:0007669"/>
    <property type="project" value="UniProtKB-KW"/>
</dbReference>
<dbReference type="InterPro" id="IPR018163">
    <property type="entry name" value="Thr/Ala-tRNA-synth_IIc_edit"/>
</dbReference>
<dbReference type="GO" id="GO:0003676">
    <property type="term" value="F:nucleic acid binding"/>
    <property type="evidence" value="ECO:0007669"/>
    <property type="project" value="InterPro"/>
</dbReference>
<keyword evidence="5" id="KW-0862">Zinc</keyword>
<dbReference type="GO" id="GO:0002161">
    <property type="term" value="F:aminoacyl-tRNA deacylase activity"/>
    <property type="evidence" value="ECO:0007669"/>
    <property type="project" value="UniProtKB-ARBA"/>
</dbReference>
<dbReference type="InterPro" id="IPR012947">
    <property type="entry name" value="tRNA_SAD"/>
</dbReference>
<dbReference type="Pfam" id="PF01411">
    <property type="entry name" value="tRNA-synt_2c"/>
    <property type="match status" value="1"/>
</dbReference>
<dbReference type="GO" id="GO:0005524">
    <property type="term" value="F:ATP binding"/>
    <property type="evidence" value="ECO:0007669"/>
    <property type="project" value="InterPro"/>
</dbReference>
<dbReference type="AlphaFoldDB" id="A0A0K6I563"/>
<dbReference type="Proteomes" id="UP000183900">
    <property type="component" value="Unassembled WGS sequence"/>
</dbReference>
<comment type="cofactor">
    <cofactor evidence="1">
        <name>Zn(2+)</name>
        <dbReference type="ChEBI" id="CHEBI:29105"/>
    </cofactor>
</comment>
<evidence type="ECO:0000313" key="9">
    <source>
        <dbReference type="Proteomes" id="UP000183900"/>
    </source>
</evidence>
<dbReference type="InterPro" id="IPR018164">
    <property type="entry name" value="Ala-tRNA-synth_IIc_N"/>
</dbReference>
<evidence type="ECO:0000256" key="5">
    <source>
        <dbReference type="ARBA" id="ARBA00022833"/>
    </source>
</evidence>
<evidence type="ECO:0000256" key="2">
    <source>
        <dbReference type="ARBA" id="ARBA00004496"/>
    </source>
</evidence>
<comment type="subcellular location">
    <subcellularLocation>
        <location evidence="2">Cytoplasm</location>
    </subcellularLocation>
</comment>
<organism evidence="8 9">
    <name type="scientific">Pannonibacter indicus</name>
    <dbReference type="NCBI Taxonomy" id="466044"/>
    <lineage>
        <taxon>Bacteria</taxon>
        <taxon>Pseudomonadati</taxon>
        <taxon>Pseudomonadota</taxon>
        <taxon>Alphaproteobacteria</taxon>
        <taxon>Hyphomicrobiales</taxon>
        <taxon>Stappiaceae</taxon>
        <taxon>Pannonibacter</taxon>
    </lineage>
</organism>
<dbReference type="InterPro" id="IPR009000">
    <property type="entry name" value="Transl_B-barrel_sf"/>
</dbReference>
<dbReference type="PROSITE" id="PS50860">
    <property type="entry name" value="AA_TRNA_LIGASE_II_ALA"/>
    <property type="match status" value="1"/>
</dbReference>
<evidence type="ECO:0000256" key="6">
    <source>
        <dbReference type="ARBA" id="ARBA00032577"/>
    </source>
</evidence>
<dbReference type="SMART" id="SM00863">
    <property type="entry name" value="tRNA_SAD"/>
    <property type="match status" value="1"/>
</dbReference>
<sequence>MTEPLFRDDSYLRSCEARVLEITGDGAIVLDRTVFYATSGGQPGDSGYLERADGSRVAITTALYADGKTGHRHIPAAGEALPEAGEAVSVHVDWAQRYRFMRMHTALHIICAVLKTKITGCQIGAEESRIDLDMPEPPERETIEAAIREAVDRDMAVSMEWITDEELDANPGLIKSMSVSPPRGNGKVRLVRIGEDFDLQPCGGTHVSRTSEIGPVEITKMEKKGKLNRRIRIRLAD</sequence>
<dbReference type="EMBL" id="CYHE01000009">
    <property type="protein sequence ID" value="CUA98178.1"/>
    <property type="molecule type" value="Genomic_DNA"/>
</dbReference>
<dbReference type="SUPFAM" id="SSF50447">
    <property type="entry name" value="Translation proteins"/>
    <property type="match status" value="1"/>
</dbReference>
<dbReference type="InterPro" id="IPR051335">
    <property type="entry name" value="Alanyl-tRNA_Editing_Enzymes"/>
</dbReference>